<gene>
    <name evidence="1" type="ORF">U2I54_04340</name>
</gene>
<dbReference type="Gene3D" id="3.40.50.1110">
    <property type="entry name" value="SGNH hydrolase"/>
    <property type="match status" value="1"/>
</dbReference>
<protein>
    <submittedName>
        <fullName evidence="1">SGNH/GDSL hydrolase family protein</fullName>
        <ecNumber evidence="1">3.1.-.-</ecNumber>
    </submittedName>
</protein>
<comment type="caution">
    <text evidence="1">The sequence shown here is derived from an EMBL/GenBank/DDBJ whole genome shotgun (WGS) entry which is preliminary data.</text>
</comment>
<sequence length="679" mass="76032">MIMPISGEVKAQPINDNLSYLDSQMKRPIGMEKLAPDVIEAMTGKTPVNTVPLKNSVTFEKMRNPVGRILHTNSLEINFKTEKVKALKTLWVYDDNYSVKYAEAGEVVFDFAPLNLTNPNDFGSYRLYIDSDDGNKIKIQKAYEFKGSGITIGMIYRERVLWNEDGILVINKNGTEDFQSKPATADIHAYIYSNNSINIDTVNRKVVWYSNLNVLYDKYGQAKANGDGEVPYGDEASSSWARKLYLNKKTGTLKVYLFNKGTDRRDDDRDEIFLGYFYGSGEDSVFCGPFCNEKQVSIDGLSYEQRKQGQRSPMEYQWNGNRFVIPKDLYLVKGIDYKIHAQNFNYYPFVNNSDLLFEIGLPTVSQVFKDSCIIKSSLAVDVDTQVVGIYNNDLNNALAKDIKMHFVDVKSKEGKTVRVLCIGDSVTYANLPGLIKMHLNNFGISATMLGGYVNKNDKYGYGIVGGVPGEKGEGHSGWRLTDITGTTKRKDGTIFLKPDNPFWNPTAGKFDFAYYMQQKGFPGVDFVIIALGTNDITGHHSEAATENIAVPTIEEILEYMPVEIKRMIDSIHAFDPNIKIGINPPVPAGANLSDFNSKLMKFIETQQYNFEGKYSNVYCLGSYLATGKMSVKNWSSTTKTPVVPTNTTTKSKITSDVHDNGMGQLTNSLWSASWIANVV</sequence>
<accession>A0ABU5JSF2</accession>
<dbReference type="SUPFAM" id="SSF52266">
    <property type="entry name" value="SGNH hydrolase"/>
    <property type="match status" value="1"/>
</dbReference>
<organism evidence="1 2">
    <name type="scientific">Bacillus bingmayongensis</name>
    <dbReference type="NCBI Taxonomy" id="1150157"/>
    <lineage>
        <taxon>Bacteria</taxon>
        <taxon>Bacillati</taxon>
        <taxon>Bacillota</taxon>
        <taxon>Bacilli</taxon>
        <taxon>Bacillales</taxon>
        <taxon>Bacillaceae</taxon>
        <taxon>Bacillus</taxon>
    </lineage>
</organism>
<reference evidence="2" key="1">
    <citation type="submission" date="2023-11" db="EMBL/GenBank/DDBJ databases">
        <title>Genome Sequence of Bacillus pseudomycoides stain BUPM19.</title>
        <authorList>
            <person name="Farhat A."/>
        </authorList>
    </citation>
    <scope>NUCLEOTIDE SEQUENCE [LARGE SCALE GENOMIC DNA]</scope>
    <source>
        <strain evidence="2">BUPM19</strain>
    </source>
</reference>
<keyword evidence="1" id="KW-0378">Hydrolase</keyword>
<dbReference type="EC" id="3.1.-.-" evidence="1"/>
<evidence type="ECO:0000313" key="2">
    <source>
        <dbReference type="Proteomes" id="UP001291930"/>
    </source>
</evidence>
<evidence type="ECO:0000313" key="1">
    <source>
        <dbReference type="EMBL" id="MDZ5606353.1"/>
    </source>
</evidence>
<dbReference type="RefSeq" id="WP_374216907.1">
    <property type="nucleotide sequence ID" value="NZ_JAXOVW010000005.1"/>
</dbReference>
<dbReference type="EMBL" id="JAXOVW010000005">
    <property type="protein sequence ID" value="MDZ5606353.1"/>
    <property type="molecule type" value="Genomic_DNA"/>
</dbReference>
<dbReference type="GO" id="GO:0016787">
    <property type="term" value="F:hydrolase activity"/>
    <property type="evidence" value="ECO:0007669"/>
    <property type="project" value="UniProtKB-KW"/>
</dbReference>
<keyword evidence="2" id="KW-1185">Reference proteome</keyword>
<name>A0ABU5JSF2_9BACI</name>
<dbReference type="Proteomes" id="UP001291930">
    <property type="component" value="Unassembled WGS sequence"/>
</dbReference>
<proteinExistence type="predicted"/>
<dbReference type="InterPro" id="IPR036514">
    <property type="entry name" value="SGNH_hydro_sf"/>
</dbReference>